<evidence type="ECO:0000313" key="1">
    <source>
        <dbReference type="EMBL" id="GER54677.1"/>
    </source>
</evidence>
<sequence length="179" mass="19204">MANSCKSSDSDSDDAKEDAYAAVAYSRMMEYNFISPEHIIMFTVDDGSINRVLKSGTLSYIAILLVLGFTHMQSICLDFVGEENTGVIKGVALHVSSEQNGQMATPPRVVPPIGCGGAASPYSGRSLHHEESKCSNSCLQPASACHVRAMVTIVPLVPTTPNDLVEDIISKVFYCSIVN</sequence>
<dbReference type="AlphaFoldDB" id="A0A5A7RDN3"/>
<proteinExistence type="predicted"/>
<comment type="caution">
    <text evidence="1">The sequence shown here is derived from an EMBL/GenBank/DDBJ whole genome shotgun (WGS) entry which is preliminary data.</text>
</comment>
<accession>A0A5A7RDN3</accession>
<evidence type="ECO:0000313" key="2">
    <source>
        <dbReference type="Proteomes" id="UP000325081"/>
    </source>
</evidence>
<reference evidence="2" key="1">
    <citation type="journal article" date="2019" name="Curr. Biol.">
        <title>Genome Sequence of Striga asiatica Provides Insight into the Evolution of Plant Parasitism.</title>
        <authorList>
            <person name="Yoshida S."/>
            <person name="Kim S."/>
            <person name="Wafula E.K."/>
            <person name="Tanskanen J."/>
            <person name="Kim Y.M."/>
            <person name="Honaas L."/>
            <person name="Yang Z."/>
            <person name="Spallek T."/>
            <person name="Conn C.E."/>
            <person name="Ichihashi Y."/>
            <person name="Cheong K."/>
            <person name="Cui S."/>
            <person name="Der J.P."/>
            <person name="Gundlach H."/>
            <person name="Jiao Y."/>
            <person name="Hori C."/>
            <person name="Ishida J.K."/>
            <person name="Kasahara H."/>
            <person name="Kiba T."/>
            <person name="Kim M.S."/>
            <person name="Koo N."/>
            <person name="Laohavisit A."/>
            <person name="Lee Y.H."/>
            <person name="Lumba S."/>
            <person name="McCourt P."/>
            <person name="Mortimer J.C."/>
            <person name="Mutuku J.M."/>
            <person name="Nomura T."/>
            <person name="Sasaki-Sekimoto Y."/>
            <person name="Seto Y."/>
            <person name="Wang Y."/>
            <person name="Wakatake T."/>
            <person name="Sakakibara H."/>
            <person name="Demura T."/>
            <person name="Yamaguchi S."/>
            <person name="Yoneyama K."/>
            <person name="Manabe R.I."/>
            <person name="Nelson D.C."/>
            <person name="Schulman A.H."/>
            <person name="Timko M.P."/>
            <person name="dePamphilis C.W."/>
            <person name="Choi D."/>
            <person name="Shirasu K."/>
        </authorList>
    </citation>
    <scope>NUCLEOTIDE SEQUENCE [LARGE SCALE GENOMIC DNA]</scope>
    <source>
        <strain evidence="2">cv. UVA1</strain>
    </source>
</reference>
<protein>
    <submittedName>
        <fullName evidence="1">Mediator of RNA polymerase II transcription subunit</fullName>
    </submittedName>
</protein>
<gene>
    <name evidence="1" type="ORF">STAS_32293</name>
</gene>
<organism evidence="1 2">
    <name type="scientific">Striga asiatica</name>
    <name type="common">Asiatic witchweed</name>
    <name type="synonym">Buchnera asiatica</name>
    <dbReference type="NCBI Taxonomy" id="4170"/>
    <lineage>
        <taxon>Eukaryota</taxon>
        <taxon>Viridiplantae</taxon>
        <taxon>Streptophyta</taxon>
        <taxon>Embryophyta</taxon>
        <taxon>Tracheophyta</taxon>
        <taxon>Spermatophyta</taxon>
        <taxon>Magnoliopsida</taxon>
        <taxon>eudicotyledons</taxon>
        <taxon>Gunneridae</taxon>
        <taxon>Pentapetalae</taxon>
        <taxon>asterids</taxon>
        <taxon>lamiids</taxon>
        <taxon>Lamiales</taxon>
        <taxon>Orobanchaceae</taxon>
        <taxon>Buchnereae</taxon>
        <taxon>Striga</taxon>
    </lineage>
</organism>
<dbReference type="EMBL" id="BKCP01011403">
    <property type="protein sequence ID" value="GER54677.1"/>
    <property type="molecule type" value="Genomic_DNA"/>
</dbReference>
<dbReference type="Proteomes" id="UP000325081">
    <property type="component" value="Unassembled WGS sequence"/>
</dbReference>
<keyword evidence="2" id="KW-1185">Reference proteome</keyword>
<name>A0A5A7RDN3_STRAF</name>